<proteinExistence type="inferred from homology"/>
<dbReference type="NCBIfam" id="NF009464">
    <property type="entry name" value="PRK12824.1"/>
    <property type="match status" value="1"/>
</dbReference>
<evidence type="ECO:0000256" key="1">
    <source>
        <dbReference type="ARBA" id="ARBA00005194"/>
    </source>
</evidence>
<keyword evidence="11" id="KW-0444">Lipid biosynthesis</keyword>
<dbReference type="PRINTS" id="PR00081">
    <property type="entry name" value="GDHRDH"/>
</dbReference>
<comment type="function">
    <text evidence="11">Catalyzes the NADPH-dependent reduction of beta-ketoacyl-ACP substrates to beta-hydroxyacyl-ACP products, the first reductive step in the elongation cycle of fatty acid biosynthesis.</text>
</comment>
<evidence type="ECO:0000256" key="7">
    <source>
        <dbReference type="ARBA" id="ARBA00023160"/>
    </source>
</evidence>
<feature type="binding site" evidence="10">
    <location>
        <begin position="153"/>
        <end position="157"/>
    </location>
    <ligand>
        <name>NADP(+)</name>
        <dbReference type="ChEBI" id="CHEBI:58349"/>
    </ligand>
</feature>
<dbReference type="PROSITE" id="PS00061">
    <property type="entry name" value="ADH_SHORT"/>
    <property type="match status" value="1"/>
</dbReference>
<dbReference type="NCBIfam" id="NF005559">
    <property type="entry name" value="PRK07231.1"/>
    <property type="match status" value="1"/>
</dbReference>
<dbReference type="GeneID" id="89334127"/>
<evidence type="ECO:0000256" key="11">
    <source>
        <dbReference type="RuleBase" id="RU366074"/>
    </source>
</evidence>
<dbReference type="EMBL" id="VYVN01000021">
    <property type="protein sequence ID" value="KAA9238832.1"/>
    <property type="molecule type" value="Genomic_DNA"/>
</dbReference>
<keyword evidence="5 10" id="KW-0521">NADP</keyword>
<dbReference type="FunFam" id="3.40.50.720:FF:000115">
    <property type="entry name" value="3-oxoacyl-[acyl-carrier-protein] reductase FabG"/>
    <property type="match status" value="1"/>
</dbReference>
<dbReference type="KEGG" id="aun:AWM73_04090"/>
<comment type="caution">
    <text evidence="13">The sequence shown here is derived from an EMBL/GenBank/DDBJ whole genome shotgun (WGS) entry which is preliminary data.</text>
</comment>
<dbReference type="Proteomes" id="UP000326476">
    <property type="component" value="Unassembled WGS sequence"/>
</dbReference>
<dbReference type="RefSeq" id="WP_013669418.1">
    <property type="nucleotide sequence ID" value="NZ_CAJHLU010000029.1"/>
</dbReference>
<evidence type="ECO:0000256" key="3">
    <source>
        <dbReference type="ARBA" id="ARBA00012948"/>
    </source>
</evidence>
<feature type="binding site" evidence="10">
    <location>
        <position position="186"/>
    </location>
    <ligand>
        <name>NADP(+)</name>
        <dbReference type="ChEBI" id="CHEBI:58349"/>
    </ligand>
</feature>
<evidence type="ECO:0000256" key="9">
    <source>
        <dbReference type="PIRSR" id="PIRSR611284-1"/>
    </source>
</evidence>
<sequence length="245" mass="25982">MFNDQVVVVTGAGQGIGAEIAKEFAQDGAQVVIVDFNEETAQKTAEAINENNGKAVAYQADVSDFDRAEEIIADVVEKYGKVDVLINNAGITRDASLKKMTKEQWDQVIATNLTGVFNYSKAAFIRMTAAGYGRIVNASSLAGVEGNFGQTNYSASKAGIIGMTKTIAREGAAKGVTVNAVAPGFIETPMTDAIPEEIKQNMIDGIPVKRIGYPKDIANAMKFLASPDSGYITGQLLQVNGGMNM</sequence>
<dbReference type="InterPro" id="IPR057326">
    <property type="entry name" value="KR_dom"/>
</dbReference>
<evidence type="ECO:0000256" key="2">
    <source>
        <dbReference type="ARBA" id="ARBA00006484"/>
    </source>
</evidence>
<comment type="subunit">
    <text evidence="11">Homotetramer.</text>
</comment>
<dbReference type="GO" id="GO:0004316">
    <property type="term" value="F:3-oxoacyl-[acyl-carrier-protein] reductase (NADPH) activity"/>
    <property type="evidence" value="ECO:0007669"/>
    <property type="project" value="UniProtKB-UniRule"/>
</dbReference>
<keyword evidence="11" id="KW-0443">Lipid metabolism</keyword>
<dbReference type="InterPro" id="IPR002347">
    <property type="entry name" value="SDR_fam"/>
</dbReference>
<dbReference type="InterPro" id="IPR011284">
    <property type="entry name" value="3oxo_ACP_reduc"/>
</dbReference>
<dbReference type="NCBIfam" id="NF004198">
    <property type="entry name" value="PRK05653.1-3"/>
    <property type="match status" value="1"/>
</dbReference>
<dbReference type="InterPro" id="IPR050259">
    <property type="entry name" value="SDR"/>
</dbReference>
<dbReference type="SUPFAM" id="SSF51735">
    <property type="entry name" value="NAD(P)-binding Rossmann-fold domains"/>
    <property type="match status" value="1"/>
</dbReference>
<dbReference type="PANTHER" id="PTHR42879">
    <property type="entry name" value="3-OXOACYL-(ACYL-CARRIER-PROTEIN) REDUCTASE"/>
    <property type="match status" value="1"/>
</dbReference>
<protein>
    <recommendedName>
        <fullName evidence="3 11">3-oxoacyl-[acyl-carrier-protein] reductase</fullName>
        <ecNumber evidence="3 11">1.1.1.100</ecNumber>
    </recommendedName>
</protein>
<dbReference type="Pfam" id="PF13561">
    <property type="entry name" value="adh_short_C2"/>
    <property type="match status" value="1"/>
</dbReference>
<dbReference type="SMART" id="SM00822">
    <property type="entry name" value="PKS_KR"/>
    <property type="match status" value="1"/>
</dbReference>
<dbReference type="OMA" id="EFHSCDV"/>
<accession>A0A109REK4</accession>
<dbReference type="CDD" id="cd05333">
    <property type="entry name" value="BKR_SDR_c"/>
    <property type="match status" value="1"/>
</dbReference>
<keyword evidence="14" id="KW-1185">Reference proteome</keyword>
<evidence type="ECO:0000259" key="12">
    <source>
        <dbReference type="SMART" id="SM00822"/>
    </source>
</evidence>
<dbReference type="OrthoDB" id="9805904at2"/>
<dbReference type="InterPro" id="IPR020904">
    <property type="entry name" value="Sc_DH/Rdtase_CS"/>
</dbReference>
<organism evidence="13 14">
    <name type="scientific">Aerococcus tenax</name>
    <dbReference type="NCBI Taxonomy" id="3078812"/>
    <lineage>
        <taxon>Bacteria</taxon>
        <taxon>Bacillati</taxon>
        <taxon>Bacillota</taxon>
        <taxon>Bacilli</taxon>
        <taxon>Lactobacillales</taxon>
        <taxon>Aerococcaceae</taxon>
        <taxon>Aerococcus</taxon>
    </lineage>
</organism>
<feature type="domain" description="Ketoreductase" evidence="12">
    <location>
        <begin position="5"/>
        <end position="184"/>
    </location>
</feature>
<dbReference type="NCBIfam" id="TIGR01830">
    <property type="entry name" value="3oxo_ACP_reduc"/>
    <property type="match status" value="1"/>
</dbReference>
<dbReference type="NCBIfam" id="NF009466">
    <property type="entry name" value="PRK12826.1-2"/>
    <property type="match status" value="1"/>
</dbReference>
<evidence type="ECO:0000313" key="13">
    <source>
        <dbReference type="EMBL" id="KAA9238832.1"/>
    </source>
</evidence>
<dbReference type="GO" id="GO:0006633">
    <property type="term" value="P:fatty acid biosynthetic process"/>
    <property type="evidence" value="ECO:0007669"/>
    <property type="project" value="UniProtKB-UniPathway"/>
</dbReference>
<comment type="pathway">
    <text evidence="1 11">Lipid metabolism; fatty acid biosynthesis.</text>
</comment>
<evidence type="ECO:0000256" key="8">
    <source>
        <dbReference type="ARBA" id="ARBA00048508"/>
    </source>
</evidence>
<dbReference type="AlphaFoldDB" id="A0A109REK4"/>
<gene>
    <name evidence="13" type="primary">fabG</name>
    <name evidence="13" type="ORF">F6I34_07600</name>
</gene>
<dbReference type="PANTHER" id="PTHR42879:SF2">
    <property type="entry name" value="3-OXOACYL-[ACYL-CARRIER-PROTEIN] REDUCTASE FABG"/>
    <property type="match status" value="1"/>
</dbReference>
<name>A0A109REK4_9LACT</name>
<feature type="active site" description="Proton acceptor" evidence="9">
    <location>
        <position position="153"/>
    </location>
</feature>
<evidence type="ECO:0000256" key="10">
    <source>
        <dbReference type="PIRSR" id="PIRSR611284-2"/>
    </source>
</evidence>
<dbReference type="EC" id="1.1.1.100" evidence="3 11"/>
<reference evidence="14" key="1">
    <citation type="submission" date="2019-09" db="EMBL/GenBank/DDBJ databases">
        <title>Draft genome sequence assemblies of isolates from the urinary tract.</title>
        <authorList>
            <person name="Mores C.R."/>
            <person name="Putonti C."/>
            <person name="Wolfe A.J."/>
        </authorList>
    </citation>
    <scope>NUCLEOTIDE SEQUENCE [LARGE SCALE GENOMIC DNA]</scope>
    <source>
        <strain evidence="14">UMB8614</strain>
    </source>
</reference>
<evidence type="ECO:0000256" key="5">
    <source>
        <dbReference type="ARBA" id="ARBA00022857"/>
    </source>
</evidence>
<comment type="catalytic activity">
    <reaction evidence="8 11">
        <text>a (3R)-hydroxyacyl-[ACP] + NADP(+) = a 3-oxoacyl-[ACP] + NADPH + H(+)</text>
        <dbReference type="Rhea" id="RHEA:17397"/>
        <dbReference type="Rhea" id="RHEA-COMP:9916"/>
        <dbReference type="Rhea" id="RHEA-COMP:9945"/>
        <dbReference type="ChEBI" id="CHEBI:15378"/>
        <dbReference type="ChEBI" id="CHEBI:57783"/>
        <dbReference type="ChEBI" id="CHEBI:58349"/>
        <dbReference type="ChEBI" id="CHEBI:78776"/>
        <dbReference type="ChEBI" id="CHEBI:78827"/>
        <dbReference type="EC" id="1.1.1.100"/>
    </reaction>
</comment>
<dbReference type="UniPathway" id="UPA00094"/>
<evidence type="ECO:0000313" key="14">
    <source>
        <dbReference type="Proteomes" id="UP000326476"/>
    </source>
</evidence>
<dbReference type="PRINTS" id="PR00080">
    <property type="entry name" value="SDRFAMILY"/>
</dbReference>
<keyword evidence="4 11" id="KW-0276">Fatty acid metabolism</keyword>
<evidence type="ECO:0000256" key="4">
    <source>
        <dbReference type="ARBA" id="ARBA00022832"/>
    </source>
</evidence>
<dbReference type="GO" id="GO:0051287">
    <property type="term" value="F:NAD binding"/>
    <property type="evidence" value="ECO:0007669"/>
    <property type="project" value="UniProtKB-UniRule"/>
</dbReference>
<evidence type="ECO:0000256" key="6">
    <source>
        <dbReference type="ARBA" id="ARBA00023002"/>
    </source>
</evidence>
<dbReference type="InterPro" id="IPR036291">
    <property type="entry name" value="NAD(P)-bd_dom_sf"/>
</dbReference>
<comment type="similarity">
    <text evidence="2 11">Belongs to the short-chain dehydrogenases/reductases (SDR) family.</text>
</comment>
<dbReference type="Gene3D" id="3.40.50.720">
    <property type="entry name" value="NAD(P)-binding Rossmann-like Domain"/>
    <property type="match status" value="1"/>
</dbReference>
<feature type="binding site" evidence="10">
    <location>
        <position position="88"/>
    </location>
    <ligand>
        <name>NADP(+)</name>
        <dbReference type="ChEBI" id="CHEBI:58349"/>
    </ligand>
</feature>
<keyword evidence="7 11" id="KW-0275">Fatty acid biosynthesis</keyword>
<keyword evidence="6 11" id="KW-0560">Oxidoreductase</keyword>